<dbReference type="EMBL" id="HBEO01000301">
    <property type="protein sequence ID" value="CAD8465579.1"/>
    <property type="molecule type" value="Transcribed_RNA"/>
</dbReference>
<accession>A0A7S0H7L4</accession>
<evidence type="ECO:0000313" key="3">
    <source>
        <dbReference type="EMBL" id="CAD8465579.1"/>
    </source>
</evidence>
<dbReference type="AlphaFoldDB" id="A0A7S0H7L4"/>
<evidence type="ECO:0000256" key="2">
    <source>
        <dbReference type="SAM" id="MobiDB-lite"/>
    </source>
</evidence>
<feature type="compositionally biased region" description="Low complexity" evidence="2">
    <location>
        <begin position="194"/>
        <end position="216"/>
    </location>
</feature>
<name>A0A7S0H7L4_9CRYP</name>
<reference evidence="3" key="1">
    <citation type="submission" date="2021-01" db="EMBL/GenBank/DDBJ databases">
        <authorList>
            <person name="Corre E."/>
            <person name="Pelletier E."/>
            <person name="Niang G."/>
            <person name="Scheremetjew M."/>
            <person name="Finn R."/>
            <person name="Kale V."/>
            <person name="Holt S."/>
            <person name="Cochrane G."/>
            <person name="Meng A."/>
            <person name="Brown T."/>
            <person name="Cohen L."/>
        </authorList>
    </citation>
    <scope>NUCLEOTIDE SEQUENCE</scope>
    <source>
        <strain evidence="3">CCMP325</strain>
    </source>
</reference>
<keyword evidence="1" id="KW-0175">Coiled coil</keyword>
<sequence length="282" mass="30820">MEQALAAVSAQDVREEKLPAAVDSLQKKSEMLEKKQKSFAGKLKIVGEDLNFFESKSSKLKEEEKQSTTSLDLNNHAIATIDRSVKALRHKLAQLQDGLKLTSSNLEQEEKNDKKQTLKLLSSRVQKVYSSAENDLSRVRRSVDELQKRLLNSTDLLEHKIDKMQQGGKPSEILLKLYPHGAGKYSVSGMQVTAAPAQQKASPPLPPASADARAAPSPAPPPAPFSAEHEEKKRDARKHPTAPQLASGHHTSKPAAYHRPKGCLIHLSGVVHGLEAGNSIEC</sequence>
<gene>
    <name evidence="3" type="ORF">HPHI1048_LOCUS217</name>
</gene>
<evidence type="ECO:0000256" key="1">
    <source>
        <dbReference type="SAM" id="Coils"/>
    </source>
</evidence>
<feature type="region of interest" description="Disordered" evidence="2">
    <location>
        <begin position="191"/>
        <end position="257"/>
    </location>
</feature>
<organism evidence="3">
    <name type="scientific">Hanusia phi</name>
    <dbReference type="NCBI Taxonomy" id="3032"/>
    <lineage>
        <taxon>Eukaryota</taxon>
        <taxon>Cryptophyceae</taxon>
        <taxon>Pyrenomonadales</taxon>
        <taxon>Geminigeraceae</taxon>
        <taxon>Hanusia</taxon>
    </lineage>
</organism>
<protein>
    <submittedName>
        <fullName evidence="3">Uncharacterized protein</fullName>
    </submittedName>
</protein>
<feature type="coiled-coil region" evidence="1">
    <location>
        <begin position="92"/>
        <end position="149"/>
    </location>
</feature>
<proteinExistence type="predicted"/>